<dbReference type="GO" id="GO:0016020">
    <property type="term" value="C:membrane"/>
    <property type="evidence" value="ECO:0007669"/>
    <property type="project" value="UniProtKB-SubCell"/>
</dbReference>
<dbReference type="InterPro" id="IPR052527">
    <property type="entry name" value="Metal_cation-efflux_comp"/>
</dbReference>
<dbReference type="Proteomes" id="UP000248889">
    <property type="component" value="Unassembled WGS sequence"/>
</dbReference>
<evidence type="ECO:0000313" key="7">
    <source>
        <dbReference type="Proteomes" id="UP000248889"/>
    </source>
</evidence>
<comment type="subcellular location">
    <subcellularLocation>
        <location evidence="1">Membrane</location>
        <topology evidence="1">Multi-pass membrane protein</topology>
    </subcellularLocation>
</comment>
<dbReference type="Gene3D" id="1.20.120.1630">
    <property type="match status" value="1"/>
</dbReference>
<feature type="transmembrane region" description="Helical" evidence="5">
    <location>
        <begin position="6"/>
        <end position="31"/>
    </location>
</feature>
<comment type="caution">
    <text evidence="6">The sequence shown here is derived from an EMBL/GenBank/DDBJ whole genome shotgun (WGS) entry which is preliminary data.</text>
</comment>
<name>A0A2X0IP79_9ACTN</name>
<dbReference type="PANTHER" id="PTHR43847">
    <property type="entry name" value="BLL3993 PROTEIN"/>
    <property type="match status" value="1"/>
</dbReference>
<feature type="transmembrane region" description="Helical" evidence="5">
    <location>
        <begin position="89"/>
        <end position="116"/>
    </location>
</feature>
<dbReference type="PANTHER" id="PTHR43847:SF1">
    <property type="entry name" value="BLL3993 PROTEIN"/>
    <property type="match status" value="1"/>
</dbReference>
<evidence type="ECO:0000256" key="1">
    <source>
        <dbReference type="ARBA" id="ARBA00004141"/>
    </source>
</evidence>
<evidence type="ECO:0000256" key="3">
    <source>
        <dbReference type="ARBA" id="ARBA00022989"/>
    </source>
</evidence>
<sequence length="206" mass="22586">MSGVETVVHGVLSGCIVVFVVTWLLGALYFGVVAHGSRERARSWLRGLRASLPARIALVACIVVLQLLTGGGHNAFWQHLHYWNPVLGVLGAALAVASTALLVWARLVLGAMWASVPLVQEGHELRTSGPYSYVRHPIYTGFLGVVVGAMLGFGFGMWVLITAVVLPWLLHRVRVEDDMMAAEFGDQYLAYRLRVPALLPLRRIHL</sequence>
<evidence type="ECO:0000256" key="4">
    <source>
        <dbReference type="ARBA" id="ARBA00023136"/>
    </source>
</evidence>
<keyword evidence="2 5" id="KW-0812">Transmembrane</keyword>
<evidence type="ECO:0000256" key="2">
    <source>
        <dbReference type="ARBA" id="ARBA00022692"/>
    </source>
</evidence>
<evidence type="ECO:0000256" key="5">
    <source>
        <dbReference type="SAM" id="Phobius"/>
    </source>
</evidence>
<dbReference type="EMBL" id="QKYN01000014">
    <property type="protein sequence ID" value="RAG87004.1"/>
    <property type="molecule type" value="Genomic_DNA"/>
</dbReference>
<evidence type="ECO:0000313" key="6">
    <source>
        <dbReference type="EMBL" id="RAG87004.1"/>
    </source>
</evidence>
<keyword evidence="6" id="KW-0489">Methyltransferase</keyword>
<protein>
    <submittedName>
        <fullName evidence="6">Isoprenylcysteine carboxylmethyltransferase family protein</fullName>
    </submittedName>
</protein>
<organism evidence="6 7">
    <name type="scientific">Streptacidiphilus pinicola</name>
    <dbReference type="NCBI Taxonomy" id="2219663"/>
    <lineage>
        <taxon>Bacteria</taxon>
        <taxon>Bacillati</taxon>
        <taxon>Actinomycetota</taxon>
        <taxon>Actinomycetes</taxon>
        <taxon>Kitasatosporales</taxon>
        <taxon>Streptomycetaceae</taxon>
        <taxon>Streptacidiphilus</taxon>
    </lineage>
</organism>
<feature type="transmembrane region" description="Helical" evidence="5">
    <location>
        <begin position="52"/>
        <end position="69"/>
    </location>
</feature>
<dbReference type="InterPro" id="IPR007269">
    <property type="entry name" value="ICMT_MeTrfase"/>
</dbReference>
<dbReference type="RefSeq" id="WP_111499278.1">
    <property type="nucleotide sequence ID" value="NZ_QKYN01000014.1"/>
</dbReference>
<accession>A0A2X0IP79</accession>
<keyword evidence="7" id="KW-1185">Reference proteome</keyword>
<proteinExistence type="predicted"/>
<dbReference type="GO" id="GO:0004671">
    <property type="term" value="F:protein C-terminal S-isoprenylcysteine carboxyl O-methyltransferase activity"/>
    <property type="evidence" value="ECO:0007669"/>
    <property type="project" value="InterPro"/>
</dbReference>
<gene>
    <name evidence="6" type="ORF">DN069_03315</name>
</gene>
<keyword evidence="6" id="KW-0808">Transferase</keyword>
<reference evidence="6 7" key="1">
    <citation type="submission" date="2018-06" db="EMBL/GenBank/DDBJ databases">
        <title>Streptacidiphilus pinicola sp. nov., isolated from pine grove soil.</title>
        <authorList>
            <person name="Roh S.G."/>
            <person name="Park S."/>
            <person name="Kim M.-K."/>
            <person name="Yun B.-R."/>
            <person name="Park J."/>
            <person name="Kim M.J."/>
            <person name="Kim Y.S."/>
            <person name="Kim S.B."/>
        </authorList>
    </citation>
    <scope>NUCLEOTIDE SEQUENCE [LARGE SCALE GENOMIC DNA]</scope>
    <source>
        <strain evidence="6 7">MMS16-CNU450</strain>
    </source>
</reference>
<dbReference type="GO" id="GO:0032259">
    <property type="term" value="P:methylation"/>
    <property type="evidence" value="ECO:0007669"/>
    <property type="project" value="UniProtKB-KW"/>
</dbReference>
<keyword evidence="3 5" id="KW-1133">Transmembrane helix</keyword>
<dbReference type="Pfam" id="PF04140">
    <property type="entry name" value="ICMT"/>
    <property type="match status" value="1"/>
</dbReference>
<keyword evidence="4 5" id="KW-0472">Membrane</keyword>
<dbReference type="AlphaFoldDB" id="A0A2X0IP79"/>
<feature type="transmembrane region" description="Helical" evidence="5">
    <location>
        <begin position="137"/>
        <end position="170"/>
    </location>
</feature>
<dbReference type="OrthoDB" id="7203053at2"/>